<accession>A0A9D3Y983</accession>
<organism evidence="1 2">
    <name type="scientific">Dreissena polymorpha</name>
    <name type="common">Zebra mussel</name>
    <name type="synonym">Mytilus polymorpha</name>
    <dbReference type="NCBI Taxonomy" id="45954"/>
    <lineage>
        <taxon>Eukaryota</taxon>
        <taxon>Metazoa</taxon>
        <taxon>Spiralia</taxon>
        <taxon>Lophotrochozoa</taxon>
        <taxon>Mollusca</taxon>
        <taxon>Bivalvia</taxon>
        <taxon>Autobranchia</taxon>
        <taxon>Heteroconchia</taxon>
        <taxon>Euheterodonta</taxon>
        <taxon>Imparidentia</taxon>
        <taxon>Neoheterodontei</taxon>
        <taxon>Myida</taxon>
        <taxon>Dreissenoidea</taxon>
        <taxon>Dreissenidae</taxon>
        <taxon>Dreissena</taxon>
    </lineage>
</organism>
<reference evidence="1" key="2">
    <citation type="submission" date="2020-11" db="EMBL/GenBank/DDBJ databases">
        <authorList>
            <person name="McCartney M.A."/>
            <person name="Auch B."/>
            <person name="Kono T."/>
            <person name="Mallez S."/>
            <person name="Becker A."/>
            <person name="Gohl D.M."/>
            <person name="Silverstein K.A.T."/>
            <person name="Koren S."/>
            <person name="Bechman K.B."/>
            <person name="Herman A."/>
            <person name="Abrahante J.E."/>
            <person name="Garbe J."/>
        </authorList>
    </citation>
    <scope>NUCLEOTIDE SEQUENCE</scope>
    <source>
        <strain evidence="1">Duluth1</strain>
        <tissue evidence="1">Whole animal</tissue>
    </source>
</reference>
<evidence type="ECO:0000313" key="2">
    <source>
        <dbReference type="Proteomes" id="UP000828390"/>
    </source>
</evidence>
<proteinExistence type="predicted"/>
<dbReference type="AlphaFoldDB" id="A0A9D3Y983"/>
<reference evidence="1" key="1">
    <citation type="journal article" date="2019" name="bioRxiv">
        <title>The Genome of the Zebra Mussel, Dreissena polymorpha: A Resource for Invasive Species Research.</title>
        <authorList>
            <person name="McCartney M.A."/>
            <person name="Auch B."/>
            <person name="Kono T."/>
            <person name="Mallez S."/>
            <person name="Zhang Y."/>
            <person name="Obille A."/>
            <person name="Becker A."/>
            <person name="Abrahante J.E."/>
            <person name="Garbe J."/>
            <person name="Badalamenti J.P."/>
            <person name="Herman A."/>
            <person name="Mangelson H."/>
            <person name="Liachko I."/>
            <person name="Sullivan S."/>
            <person name="Sone E.D."/>
            <person name="Koren S."/>
            <person name="Silverstein K.A.T."/>
            <person name="Beckman K.B."/>
            <person name="Gohl D.M."/>
        </authorList>
    </citation>
    <scope>NUCLEOTIDE SEQUENCE</scope>
    <source>
        <strain evidence="1">Duluth1</strain>
        <tissue evidence="1">Whole animal</tissue>
    </source>
</reference>
<comment type="caution">
    <text evidence="1">The sequence shown here is derived from an EMBL/GenBank/DDBJ whole genome shotgun (WGS) entry which is preliminary data.</text>
</comment>
<name>A0A9D3Y983_DREPO</name>
<protein>
    <submittedName>
        <fullName evidence="1">Uncharacterized protein</fullName>
    </submittedName>
</protein>
<dbReference type="EMBL" id="JAIWYP010000016">
    <property type="protein sequence ID" value="KAH3694586.1"/>
    <property type="molecule type" value="Genomic_DNA"/>
</dbReference>
<sequence>MPPVTLKEIRDFALCLQRYGHEADGDFLATVDTLINSSEIKIVKQKCALKQRVISDFFKKGFDKTC</sequence>
<gene>
    <name evidence="1" type="ORF">DPMN_082026</name>
</gene>
<dbReference type="Proteomes" id="UP000828390">
    <property type="component" value="Unassembled WGS sequence"/>
</dbReference>
<keyword evidence="2" id="KW-1185">Reference proteome</keyword>
<evidence type="ECO:0000313" key="1">
    <source>
        <dbReference type="EMBL" id="KAH3694586.1"/>
    </source>
</evidence>